<dbReference type="Proteomes" id="UP001460270">
    <property type="component" value="Unassembled WGS sequence"/>
</dbReference>
<sequence length="227" mass="24447">MRSLNLPAAAVVYICRGGKPIQGLAVSLERGIISTSDNCLSDYVSSPSEVKEQGVSNAKEASPLKADTPPCTDTLEDCLPGSSGSTANDIDEATPAENSADELRCDVAVEMIEADGQTRLCNDGAQVKSLQNDSLTKSAILRNDSFPVTGSHHVDREAAQDVPPTQTEQEEVVDMSEGKEGAENVQEVVKRKEKVEDVEDEHAVQMVPSQENKFLGIPRQIKNTTRH</sequence>
<proteinExistence type="predicted"/>
<accession>A0AAW0NV34</accession>
<feature type="region of interest" description="Disordered" evidence="1">
    <location>
        <begin position="50"/>
        <end position="101"/>
    </location>
</feature>
<organism evidence="2 3">
    <name type="scientific">Mugilogobius chulae</name>
    <name type="common">yellowstripe goby</name>
    <dbReference type="NCBI Taxonomy" id="88201"/>
    <lineage>
        <taxon>Eukaryota</taxon>
        <taxon>Metazoa</taxon>
        <taxon>Chordata</taxon>
        <taxon>Craniata</taxon>
        <taxon>Vertebrata</taxon>
        <taxon>Euteleostomi</taxon>
        <taxon>Actinopterygii</taxon>
        <taxon>Neopterygii</taxon>
        <taxon>Teleostei</taxon>
        <taxon>Neoteleostei</taxon>
        <taxon>Acanthomorphata</taxon>
        <taxon>Gobiaria</taxon>
        <taxon>Gobiiformes</taxon>
        <taxon>Gobioidei</taxon>
        <taxon>Gobiidae</taxon>
        <taxon>Gobionellinae</taxon>
        <taxon>Mugilogobius</taxon>
    </lineage>
</organism>
<dbReference type="EMBL" id="JBBPFD010000013">
    <property type="protein sequence ID" value="KAK7901299.1"/>
    <property type="molecule type" value="Genomic_DNA"/>
</dbReference>
<evidence type="ECO:0000256" key="1">
    <source>
        <dbReference type="SAM" id="MobiDB-lite"/>
    </source>
</evidence>
<keyword evidence="3" id="KW-1185">Reference proteome</keyword>
<comment type="caution">
    <text evidence="2">The sequence shown here is derived from an EMBL/GenBank/DDBJ whole genome shotgun (WGS) entry which is preliminary data.</text>
</comment>
<name>A0AAW0NV34_9GOBI</name>
<dbReference type="AlphaFoldDB" id="A0AAW0NV34"/>
<reference evidence="3" key="1">
    <citation type="submission" date="2024-04" db="EMBL/GenBank/DDBJ databases">
        <title>Salinicola lusitanus LLJ914,a marine bacterium isolated from the Okinawa Trough.</title>
        <authorList>
            <person name="Li J."/>
        </authorList>
    </citation>
    <scope>NUCLEOTIDE SEQUENCE [LARGE SCALE GENOMIC DNA]</scope>
</reference>
<gene>
    <name evidence="2" type="ORF">WMY93_018068</name>
</gene>
<evidence type="ECO:0000313" key="3">
    <source>
        <dbReference type="Proteomes" id="UP001460270"/>
    </source>
</evidence>
<protein>
    <submittedName>
        <fullName evidence="2">Uncharacterized protein</fullName>
    </submittedName>
</protein>
<evidence type="ECO:0000313" key="2">
    <source>
        <dbReference type="EMBL" id="KAK7901299.1"/>
    </source>
</evidence>